<dbReference type="EMBL" id="JAKZJU020000001">
    <property type="protein sequence ID" value="MDL2060170.1"/>
    <property type="molecule type" value="Genomic_DNA"/>
</dbReference>
<organism evidence="3 4">
    <name type="scientific">Mesosutterella faecium</name>
    <dbReference type="NCBI Taxonomy" id="2925194"/>
    <lineage>
        <taxon>Bacteria</taxon>
        <taxon>Pseudomonadati</taxon>
        <taxon>Pseudomonadota</taxon>
        <taxon>Betaproteobacteria</taxon>
        <taxon>Burkholderiales</taxon>
        <taxon>Sutterellaceae</taxon>
        <taxon>Mesosutterella</taxon>
    </lineage>
</organism>
<accession>A0ABT7IP63</accession>
<keyword evidence="4" id="KW-1185">Reference proteome</keyword>
<sequence>MERKFNTLQFELFDAVAAGEEWALDPGFSSNPAVRILIDGRDLNAILVEAEARFEGLSPWRADSEYGHMSARVLLGGLRPRKGLRPGETHWADLSCCHACQYTDCWGVYALCEEKPQEVVWLQFTHTQVKRSIYPYDLEFHFEKAAYEAALDRLAELAREEERIRSEAGQESDEKWKELELCQPSRGEPDGSAAGQKFNTLQFESFDAAAAGEKWALREGWPKNPAVRILVDGRRLDAMIVEAEARFDGREPGNPDDEYGHMHAQGLLSYLRPEKSEKKPERSYLSLCFSAECLSPVQWGVTAVCLERPGEVVWFHFTHSQVKRSVYPYDFEFHFEKQAYKAAFKRLEEIVLEQEPVFIERNQEWERKQKEKRAQKEEPPAQRPALTSSAETAAGPSA</sequence>
<evidence type="ECO:0000313" key="3">
    <source>
        <dbReference type="EMBL" id="MDL2060170.1"/>
    </source>
</evidence>
<dbReference type="RefSeq" id="WP_243376987.1">
    <property type="nucleotide sequence ID" value="NZ_JAKZJU020000001.1"/>
</dbReference>
<reference evidence="3" key="1">
    <citation type="submission" date="2023-03" db="EMBL/GenBank/DDBJ databases">
        <title>Mesosutterella sp. nov. isolated from porcine feces.</title>
        <authorList>
            <person name="Yu S."/>
        </authorList>
    </citation>
    <scope>NUCLEOTIDE SEQUENCE</scope>
    <source>
        <strain evidence="3">AGMB02718</strain>
    </source>
</reference>
<keyword evidence="1" id="KW-0175">Coiled coil</keyword>
<feature type="compositionally biased region" description="Basic and acidic residues" evidence="2">
    <location>
        <begin position="368"/>
        <end position="380"/>
    </location>
</feature>
<evidence type="ECO:0000256" key="2">
    <source>
        <dbReference type="SAM" id="MobiDB-lite"/>
    </source>
</evidence>
<evidence type="ECO:0000256" key="1">
    <source>
        <dbReference type="SAM" id="Coils"/>
    </source>
</evidence>
<comment type="caution">
    <text evidence="3">The sequence shown here is derived from an EMBL/GenBank/DDBJ whole genome shotgun (WGS) entry which is preliminary data.</text>
</comment>
<feature type="region of interest" description="Disordered" evidence="2">
    <location>
        <begin position="368"/>
        <end position="398"/>
    </location>
</feature>
<name>A0ABT7IP63_9BURK</name>
<protein>
    <submittedName>
        <fullName evidence="3">Uncharacterized protein</fullName>
    </submittedName>
</protein>
<gene>
    <name evidence="3" type="ORF">MUN46_009505</name>
</gene>
<evidence type="ECO:0000313" key="4">
    <source>
        <dbReference type="Proteomes" id="UP001165481"/>
    </source>
</evidence>
<proteinExistence type="predicted"/>
<feature type="coiled-coil region" evidence="1">
    <location>
        <begin position="144"/>
        <end position="174"/>
    </location>
</feature>
<dbReference type="Proteomes" id="UP001165481">
    <property type="component" value="Unassembled WGS sequence"/>
</dbReference>